<dbReference type="RefSeq" id="WP_187768511.1">
    <property type="nucleotide sequence ID" value="NZ_JACTVM010000001.1"/>
</dbReference>
<dbReference type="Gene3D" id="1.10.30.50">
    <property type="match status" value="1"/>
</dbReference>
<dbReference type="SMART" id="SM00507">
    <property type="entry name" value="HNHc"/>
    <property type="match status" value="1"/>
</dbReference>
<name>A0A8I0ES47_9ACTN</name>
<dbReference type="AlphaFoldDB" id="A0A8I0ES47"/>
<dbReference type="EMBL" id="JACTVM010000001">
    <property type="protein sequence ID" value="MBC9225195.1"/>
    <property type="molecule type" value="Genomic_DNA"/>
</dbReference>
<accession>A0A8I0ES47</accession>
<organism evidence="2 3">
    <name type="scientific">Aeromicrobium senzhongii</name>
    <dbReference type="NCBI Taxonomy" id="2663859"/>
    <lineage>
        <taxon>Bacteria</taxon>
        <taxon>Bacillati</taxon>
        <taxon>Actinomycetota</taxon>
        <taxon>Actinomycetes</taxon>
        <taxon>Propionibacteriales</taxon>
        <taxon>Nocardioidaceae</taxon>
        <taxon>Aeromicrobium</taxon>
    </lineage>
</organism>
<sequence length="392" mass="43853">MNFETTAGAFDEVRRARAMAEFAEWQLIARHHDRRVAEIDRSDDIVLSKELARREVTLEIAQALRVTEHKVWAIVSETETLRERTPEVWAAFGRGDLDAGRASAIAYTAERLTRAESWLALARSAVQYAATHTVGELRSWLRRLRERLEPEQTAVERARALEERRVSITHNDDGTSWLNALLPTGVAIAVGERLRRAAKALPAMDPETDERDRRTRDQKQADLVAHWLTSCTGTETDVRAEIAISIAATDLIGLTDGPGIALDGEPIGSEWVRELAQSEHTLFRRLVLDPRGRVLDTTVLRYRPTEDLRQALRWRDGTCRVAGCRAPASGTDQDHAVAYDSGGQTSGDNLRCLCRKHHNMKSHGHLAERHLAPPAQWSEQYAMPASASLSVT</sequence>
<dbReference type="CDD" id="cd00085">
    <property type="entry name" value="HNHc"/>
    <property type="match status" value="1"/>
</dbReference>
<evidence type="ECO:0000313" key="3">
    <source>
        <dbReference type="Proteomes" id="UP000620591"/>
    </source>
</evidence>
<dbReference type="InterPro" id="IPR003615">
    <property type="entry name" value="HNH_nuc"/>
</dbReference>
<dbReference type="Proteomes" id="UP000620591">
    <property type="component" value="Unassembled WGS sequence"/>
</dbReference>
<protein>
    <submittedName>
        <fullName evidence="2">DUF222 domain-containing protein</fullName>
    </submittedName>
</protein>
<dbReference type="InterPro" id="IPR003870">
    <property type="entry name" value="DUF222"/>
</dbReference>
<evidence type="ECO:0000259" key="1">
    <source>
        <dbReference type="SMART" id="SM00507"/>
    </source>
</evidence>
<dbReference type="Pfam" id="PF02720">
    <property type="entry name" value="DUF222"/>
    <property type="match status" value="1"/>
</dbReference>
<evidence type="ECO:0000313" key="2">
    <source>
        <dbReference type="EMBL" id="MBC9225195.1"/>
    </source>
</evidence>
<gene>
    <name evidence="2" type="ORF">IBG24_02565</name>
</gene>
<proteinExistence type="predicted"/>
<reference evidence="3" key="1">
    <citation type="submission" date="2022-11" db="EMBL/GenBank/DDBJ databases">
        <title>Novel species in genus Aeromicrobium.</title>
        <authorList>
            <person name="Zhang G."/>
        </authorList>
    </citation>
    <scope>NUCLEOTIDE SEQUENCE [LARGE SCALE GENOMIC DNA]</scope>
    <source>
        <strain evidence="3">zg-636</strain>
    </source>
</reference>
<comment type="caution">
    <text evidence="2">The sequence shown here is derived from an EMBL/GenBank/DDBJ whole genome shotgun (WGS) entry which is preliminary data.</text>
</comment>
<feature type="domain" description="HNH nuclease" evidence="1">
    <location>
        <begin position="307"/>
        <end position="359"/>
    </location>
</feature>